<dbReference type="PROSITE" id="PS50110">
    <property type="entry name" value="RESPONSE_REGULATORY"/>
    <property type="match status" value="1"/>
</dbReference>
<evidence type="ECO:0000313" key="9">
    <source>
        <dbReference type="EMBL" id="NNH61797.1"/>
    </source>
</evidence>
<feature type="domain" description="PAS" evidence="7">
    <location>
        <begin position="13"/>
        <end position="70"/>
    </location>
</feature>
<dbReference type="SMART" id="SM00387">
    <property type="entry name" value="HATPase_c"/>
    <property type="match status" value="1"/>
</dbReference>
<dbReference type="InterPro" id="IPR003594">
    <property type="entry name" value="HATPase_dom"/>
</dbReference>
<dbReference type="Pfam" id="PF13426">
    <property type="entry name" value="PAS_9"/>
    <property type="match status" value="2"/>
</dbReference>
<dbReference type="Gene3D" id="3.30.450.20">
    <property type="entry name" value="PAS domain"/>
    <property type="match status" value="2"/>
</dbReference>
<dbReference type="InterPro" id="IPR000014">
    <property type="entry name" value="PAS"/>
</dbReference>
<protein>
    <recommendedName>
        <fullName evidence="2">histidine kinase</fullName>
        <ecNumber evidence="2">2.7.13.3</ecNumber>
    </recommendedName>
</protein>
<evidence type="ECO:0000259" key="6">
    <source>
        <dbReference type="PROSITE" id="PS50110"/>
    </source>
</evidence>
<dbReference type="PROSITE" id="PS50112">
    <property type="entry name" value="PAS"/>
    <property type="match status" value="2"/>
</dbReference>
<feature type="domain" description="Histidine kinase" evidence="5">
    <location>
        <begin position="288"/>
        <end position="507"/>
    </location>
</feature>
<dbReference type="EMBL" id="JABEQY010000001">
    <property type="protein sequence ID" value="NNH61797.1"/>
    <property type="molecule type" value="Genomic_DNA"/>
</dbReference>
<dbReference type="InterPro" id="IPR000700">
    <property type="entry name" value="PAS-assoc_C"/>
</dbReference>
<dbReference type="PANTHER" id="PTHR43065:SF49">
    <property type="entry name" value="HISTIDINE KINASE"/>
    <property type="match status" value="1"/>
</dbReference>
<comment type="caution">
    <text evidence="9">The sequence shown here is derived from an EMBL/GenBank/DDBJ whole genome shotgun (WGS) entry which is preliminary data.</text>
</comment>
<dbReference type="GO" id="GO:0000155">
    <property type="term" value="F:phosphorelay sensor kinase activity"/>
    <property type="evidence" value="ECO:0007669"/>
    <property type="project" value="InterPro"/>
</dbReference>
<dbReference type="InterPro" id="IPR011006">
    <property type="entry name" value="CheY-like_superfamily"/>
</dbReference>
<evidence type="ECO:0000256" key="2">
    <source>
        <dbReference type="ARBA" id="ARBA00012438"/>
    </source>
</evidence>
<feature type="domain" description="PAC" evidence="8">
    <location>
        <begin position="216"/>
        <end position="268"/>
    </location>
</feature>
<evidence type="ECO:0000259" key="7">
    <source>
        <dbReference type="PROSITE" id="PS50112"/>
    </source>
</evidence>
<evidence type="ECO:0000259" key="8">
    <source>
        <dbReference type="PROSITE" id="PS50113"/>
    </source>
</evidence>
<comment type="catalytic activity">
    <reaction evidence="1">
        <text>ATP + protein L-histidine = ADP + protein N-phospho-L-histidine.</text>
        <dbReference type="EC" id="2.7.13.3"/>
    </reaction>
</comment>
<evidence type="ECO:0000256" key="3">
    <source>
        <dbReference type="ARBA" id="ARBA00022553"/>
    </source>
</evidence>
<dbReference type="SUPFAM" id="SSF55874">
    <property type="entry name" value="ATPase domain of HSP90 chaperone/DNA topoisomerase II/histidine kinase"/>
    <property type="match status" value="1"/>
</dbReference>
<keyword evidence="3 4" id="KW-0597">Phosphoprotein</keyword>
<dbReference type="EC" id="2.7.13.3" evidence="2"/>
<dbReference type="Pfam" id="PF00512">
    <property type="entry name" value="HisKA"/>
    <property type="match status" value="1"/>
</dbReference>
<dbReference type="InterPro" id="IPR001610">
    <property type="entry name" value="PAC"/>
</dbReference>
<dbReference type="InterPro" id="IPR005467">
    <property type="entry name" value="His_kinase_dom"/>
</dbReference>
<dbReference type="SUPFAM" id="SSF47384">
    <property type="entry name" value="Homodimeric domain of signal transducing histidine kinase"/>
    <property type="match status" value="1"/>
</dbReference>
<sequence length="642" mass="71163">MELLNRHDTSLDEGGRFRLLVDAITDYAIYMLSPEGIVTSWNTGAQRFKGYQPSEILGEHFSRFYLEEDRAAGAPARALATASEDGRFEGEGWRQRKDGSRFWAHVVIDPIRRPSGELIGYAKITRDLTERRAAEKAIRQSEEQFRRLVQGVSDYAIYMLDPDGNVSSWNFGAERIKGYRPQEIIGRHFSTFYTPEDRESGLPEIALGLARTEGRFEREGWRVRKDGTRFWASVVIDAIRDDEGDVIGFAKITRDITEKMETQRALEQAREELFQSQKMEAIGQLTGGIAHDFNNLLMAVLGSLEILKKRMPQDLSLTSLVDNAMQGAQRGAALTQRMLAFSRRQELHMEPIDVSGLIRGMMDMLSRSLGPLTVIETSFPVRLPTILTDPNQLEMAILNLVVNARDAMPSGGRIMLRASEESLPSGKGPLSPGRYVRIAVIDEGEGMDAKTLEQAITPFFTTKGVGKGTGLGLSMVQGLVSQSGGRLTMKSSLGEGTTAELWFPVAIVERATEATADRPQQEENAPRRLRIVAVDDDGLVLMNTTLMLEDLGHTVFEAMAGPEALDILRRQQVDLVICDHAMPRMTGAQLAQAIRNEWPDMPIILASGYAEIPQGADIVDLPRLGKPFSQAQLAEAISRVAS</sequence>
<dbReference type="Proteomes" id="UP000530654">
    <property type="component" value="Unassembled WGS sequence"/>
</dbReference>
<dbReference type="PRINTS" id="PR00344">
    <property type="entry name" value="BCTRLSENSOR"/>
</dbReference>
<feature type="domain" description="PAC" evidence="8">
    <location>
        <begin position="88"/>
        <end position="140"/>
    </location>
</feature>
<dbReference type="SMART" id="SM00388">
    <property type="entry name" value="HisKA"/>
    <property type="match status" value="1"/>
</dbReference>
<dbReference type="PANTHER" id="PTHR43065">
    <property type="entry name" value="SENSOR HISTIDINE KINASE"/>
    <property type="match status" value="1"/>
</dbReference>
<feature type="domain" description="Response regulatory" evidence="6">
    <location>
        <begin position="530"/>
        <end position="641"/>
    </location>
</feature>
<proteinExistence type="predicted"/>
<dbReference type="SUPFAM" id="SSF52172">
    <property type="entry name" value="CheY-like"/>
    <property type="match status" value="1"/>
</dbReference>
<feature type="domain" description="PAS" evidence="7">
    <location>
        <begin position="141"/>
        <end position="199"/>
    </location>
</feature>
<dbReference type="Gene3D" id="3.30.565.10">
    <property type="entry name" value="Histidine kinase-like ATPase, C-terminal domain"/>
    <property type="match status" value="1"/>
</dbReference>
<dbReference type="InterPro" id="IPR004358">
    <property type="entry name" value="Sig_transdc_His_kin-like_C"/>
</dbReference>
<dbReference type="InterPro" id="IPR036097">
    <property type="entry name" value="HisK_dim/P_sf"/>
</dbReference>
<dbReference type="RefSeq" id="WP_170279406.1">
    <property type="nucleotide sequence ID" value="NZ_JABEQY010000001.1"/>
</dbReference>
<dbReference type="PROSITE" id="PS50109">
    <property type="entry name" value="HIS_KIN"/>
    <property type="match status" value="1"/>
</dbReference>
<dbReference type="SMART" id="SM00448">
    <property type="entry name" value="REC"/>
    <property type="match status" value="1"/>
</dbReference>
<feature type="modified residue" description="4-aspartylphosphate" evidence="4">
    <location>
        <position position="579"/>
    </location>
</feature>
<dbReference type="InterPro" id="IPR035965">
    <property type="entry name" value="PAS-like_dom_sf"/>
</dbReference>
<accession>A0A7Y2QZZ3</accession>
<gene>
    <name evidence="9" type="ORF">HLI17_00585</name>
</gene>
<dbReference type="SMART" id="SM00091">
    <property type="entry name" value="PAS"/>
    <property type="match status" value="2"/>
</dbReference>
<dbReference type="CDD" id="cd00130">
    <property type="entry name" value="PAS"/>
    <property type="match status" value="2"/>
</dbReference>
<dbReference type="Pfam" id="PF00072">
    <property type="entry name" value="Response_reg"/>
    <property type="match status" value="1"/>
</dbReference>
<organism evidence="9 10">
    <name type="scientific">Rhizobium laguerreae</name>
    <dbReference type="NCBI Taxonomy" id="1076926"/>
    <lineage>
        <taxon>Bacteria</taxon>
        <taxon>Pseudomonadati</taxon>
        <taxon>Pseudomonadota</taxon>
        <taxon>Alphaproteobacteria</taxon>
        <taxon>Hyphomicrobiales</taxon>
        <taxon>Rhizobiaceae</taxon>
        <taxon>Rhizobium/Agrobacterium group</taxon>
        <taxon>Rhizobium</taxon>
    </lineage>
</organism>
<evidence type="ECO:0000313" key="10">
    <source>
        <dbReference type="Proteomes" id="UP000530654"/>
    </source>
</evidence>
<evidence type="ECO:0000256" key="4">
    <source>
        <dbReference type="PROSITE-ProRule" id="PRU00169"/>
    </source>
</evidence>
<dbReference type="SMART" id="SM00086">
    <property type="entry name" value="PAC"/>
    <property type="match status" value="2"/>
</dbReference>
<dbReference type="Pfam" id="PF02518">
    <property type="entry name" value="HATPase_c"/>
    <property type="match status" value="1"/>
</dbReference>
<evidence type="ECO:0000256" key="1">
    <source>
        <dbReference type="ARBA" id="ARBA00000085"/>
    </source>
</evidence>
<reference evidence="9 10" key="1">
    <citation type="submission" date="2020-04" db="EMBL/GenBank/DDBJ databases">
        <title>Rhizobium bacterial biofertilizers improve the content of phenolic compounds of Lactuca sativa L. under non-saline and saline-stress conditions.</title>
        <authorList>
            <person name="Ayuso-Calles M."/>
            <person name="Garcia-Estevez I."/>
            <person name="Jimenez-Gomez A."/>
            <person name="Flores-Felix J.D."/>
            <person name="Escribano-Bailon M."/>
            <person name="Rivas R."/>
        </authorList>
    </citation>
    <scope>NUCLEOTIDE SEQUENCE [LARGE SCALE GENOMIC DNA]</scope>
    <source>
        <strain evidence="9 10">GPTR02</strain>
    </source>
</reference>
<evidence type="ECO:0000259" key="5">
    <source>
        <dbReference type="PROSITE" id="PS50109"/>
    </source>
</evidence>
<dbReference type="AlphaFoldDB" id="A0A7Y2QZZ3"/>
<dbReference type="Gene3D" id="3.40.50.2300">
    <property type="match status" value="1"/>
</dbReference>
<dbReference type="InterPro" id="IPR001789">
    <property type="entry name" value="Sig_transdc_resp-reg_receiver"/>
</dbReference>
<dbReference type="SUPFAM" id="SSF55785">
    <property type="entry name" value="PYP-like sensor domain (PAS domain)"/>
    <property type="match status" value="2"/>
</dbReference>
<name>A0A7Y2QZZ3_9HYPH</name>
<dbReference type="InterPro" id="IPR003661">
    <property type="entry name" value="HisK_dim/P_dom"/>
</dbReference>
<dbReference type="NCBIfam" id="TIGR00229">
    <property type="entry name" value="sensory_box"/>
    <property type="match status" value="2"/>
</dbReference>
<dbReference type="PROSITE" id="PS50113">
    <property type="entry name" value="PAC"/>
    <property type="match status" value="2"/>
</dbReference>
<dbReference type="InterPro" id="IPR036890">
    <property type="entry name" value="HATPase_C_sf"/>
</dbReference>
<dbReference type="Gene3D" id="1.10.287.130">
    <property type="match status" value="1"/>
</dbReference>